<feature type="compositionally biased region" description="Basic residues" evidence="3">
    <location>
        <begin position="228"/>
        <end position="237"/>
    </location>
</feature>
<comment type="similarity">
    <text evidence="2">Belongs to the prokaryotic Ku family.</text>
</comment>
<proteinExistence type="inferred from homology"/>
<comment type="subunit">
    <text evidence="2">Homodimer. Interacts with LigD.</text>
</comment>
<evidence type="ECO:0000256" key="3">
    <source>
        <dbReference type="SAM" id="MobiDB-lite"/>
    </source>
</evidence>
<dbReference type="PANTHER" id="PTHR41251">
    <property type="entry name" value="NON-HOMOLOGOUS END JOINING PROTEIN KU"/>
    <property type="match status" value="1"/>
</dbReference>
<dbReference type="PANTHER" id="PTHR41251:SF1">
    <property type="entry name" value="NON-HOMOLOGOUS END JOINING PROTEIN KU"/>
    <property type="match status" value="1"/>
</dbReference>
<feature type="domain" description="Ku" evidence="4">
    <location>
        <begin position="55"/>
        <end position="185"/>
    </location>
</feature>
<dbReference type="PIRSF" id="PIRSF006493">
    <property type="entry name" value="Prok_Ku"/>
    <property type="match status" value="1"/>
</dbReference>
<keyword evidence="1 2" id="KW-0238">DNA-binding</keyword>
<dbReference type="RefSeq" id="WP_118963247.1">
    <property type="nucleotide sequence ID" value="NZ_CP023036.1"/>
</dbReference>
<dbReference type="AlphaFoldDB" id="A0A347WEF7"/>
<keyword evidence="2" id="KW-0233">DNA recombination</keyword>
<reference evidence="5 6" key="1">
    <citation type="submission" date="2017-08" db="EMBL/GenBank/DDBJ databases">
        <title>Complete genome sequence of Gluconacetobacter saccharivorans CV1 isolated from Fermented Vinegar.</title>
        <authorList>
            <person name="Kim S.-Y."/>
        </authorList>
    </citation>
    <scope>NUCLEOTIDE SEQUENCE [LARGE SCALE GENOMIC DNA]</scope>
    <source>
        <strain evidence="5 6">CV1</strain>
    </source>
</reference>
<gene>
    <name evidence="5" type="primary">ykoV_1</name>
    <name evidence="2" type="synonym">ku</name>
    <name evidence="5" type="ORF">CD178_02503</name>
</gene>
<evidence type="ECO:0000259" key="4">
    <source>
        <dbReference type="SMART" id="SM00559"/>
    </source>
</evidence>
<evidence type="ECO:0000256" key="2">
    <source>
        <dbReference type="HAMAP-Rule" id="MF_01875"/>
    </source>
</evidence>
<dbReference type="GO" id="GO:0003690">
    <property type="term" value="F:double-stranded DNA binding"/>
    <property type="evidence" value="ECO:0007669"/>
    <property type="project" value="UniProtKB-UniRule"/>
</dbReference>
<dbReference type="EMBL" id="CP023036">
    <property type="protein sequence ID" value="AXY23250.1"/>
    <property type="molecule type" value="Genomic_DNA"/>
</dbReference>
<dbReference type="OrthoDB" id="9780854at2"/>
<dbReference type="NCBIfam" id="TIGR02772">
    <property type="entry name" value="Ku_bact"/>
    <property type="match status" value="1"/>
</dbReference>
<dbReference type="Gene3D" id="2.40.290.10">
    <property type="match status" value="1"/>
</dbReference>
<sequence length="266" mass="29863">MAGRPFWAGHLRLSLVTCAVSMIPARTEAERIRFHMMNRQTGNRVFVQYVDAVTSTPVDDGDLVKGYPCGDDQYVVLEDDELDAIALESTRTIDIECFVDKEEIGWVWYDTPHYLLPDDEIGTEAFTVIRDAMRHTGTVGVARLVLYRREHAVLLEPRDNGIVVWTLRYGVDMRDPADSLPAGGIPAPNRQDVARLGKVMAGLTRPWNAAMVHDPVQARLKGIIDARRRSRRSRPVRRSGPPAEEKIVNIMDTLRASLKSSDRNGS</sequence>
<comment type="function">
    <text evidence="2">With LigD forms a non-homologous end joining (NHEJ) DNA repair enzyme, which repairs dsDNA breaks with reduced fidelity. Binds linear dsDNA with 5'- and 3'- overhangs but not closed circular dsDNA nor ssDNA. Recruits and stimulates the ligase activity of LigD.</text>
</comment>
<feature type="region of interest" description="Disordered" evidence="3">
    <location>
        <begin position="225"/>
        <end position="249"/>
    </location>
</feature>
<accession>A0A347WEF7</accession>
<keyword evidence="6" id="KW-1185">Reference proteome</keyword>
<organism evidence="5 6">
    <name type="scientific">Komagataeibacter saccharivorans</name>
    <dbReference type="NCBI Taxonomy" id="265959"/>
    <lineage>
        <taxon>Bacteria</taxon>
        <taxon>Pseudomonadati</taxon>
        <taxon>Pseudomonadota</taxon>
        <taxon>Alphaproteobacteria</taxon>
        <taxon>Acetobacterales</taxon>
        <taxon>Acetobacteraceae</taxon>
        <taxon>Komagataeibacter</taxon>
    </lineage>
</organism>
<dbReference type="SMART" id="SM00559">
    <property type="entry name" value="Ku78"/>
    <property type="match status" value="1"/>
</dbReference>
<keyword evidence="2" id="KW-0227">DNA damage</keyword>
<dbReference type="Proteomes" id="UP000264120">
    <property type="component" value="Chromosome"/>
</dbReference>
<dbReference type="SUPFAM" id="SSF100939">
    <property type="entry name" value="SPOC domain-like"/>
    <property type="match status" value="1"/>
</dbReference>
<dbReference type="GO" id="GO:0006303">
    <property type="term" value="P:double-strand break repair via nonhomologous end joining"/>
    <property type="evidence" value="ECO:0007669"/>
    <property type="project" value="UniProtKB-UniRule"/>
</dbReference>
<dbReference type="KEGG" id="ksc:CD178_02503"/>
<dbReference type="InterPro" id="IPR016194">
    <property type="entry name" value="SPOC-like_C_dom_sf"/>
</dbReference>
<dbReference type="InterPro" id="IPR006164">
    <property type="entry name" value="DNA_bd_Ku70/Ku80"/>
</dbReference>
<keyword evidence="2" id="KW-0234">DNA repair</keyword>
<protein>
    <recommendedName>
        <fullName evidence="2">Non-homologous end joining protein Ku</fullName>
    </recommendedName>
</protein>
<name>A0A347WEF7_9PROT</name>
<evidence type="ECO:0000313" key="5">
    <source>
        <dbReference type="EMBL" id="AXY23250.1"/>
    </source>
</evidence>
<dbReference type="Pfam" id="PF02735">
    <property type="entry name" value="Ku"/>
    <property type="match status" value="1"/>
</dbReference>
<dbReference type="GO" id="GO:0006310">
    <property type="term" value="P:DNA recombination"/>
    <property type="evidence" value="ECO:0007669"/>
    <property type="project" value="UniProtKB-KW"/>
</dbReference>
<evidence type="ECO:0000256" key="1">
    <source>
        <dbReference type="ARBA" id="ARBA00023125"/>
    </source>
</evidence>
<dbReference type="InterPro" id="IPR009187">
    <property type="entry name" value="Prok_Ku"/>
</dbReference>
<evidence type="ECO:0000313" key="6">
    <source>
        <dbReference type="Proteomes" id="UP000264120"/>
    </source>
</evidence>
<dbReference type="HAMAP" id="MF_01875">
    <property type="entry name" value="Prokaryotic_Ku"/>
    <property type="match status" value="1"/>
</dbReference>